<dbReference type="SMART" id="SM01090">
    <property type="entry name" value="Copper-fist"/>
    <property type="match status" value="1"/>
</dbReference>
<sequence>MKFEEKRVFAVPFKLHSQPDWILSGDKWSTFSAQLANHSLTSAQNMDDADLCIPKLSTLDKPLSSPESALICSLPLGIVVEPSFKKLALEKVVLVDGSKYACEACIKGHRSSNCRHTDRALFEVKRKGRPVTQCDNCRKARKTKQLHVKCHTNVPESATFPNGLPEAQASPEAPLSEPDRGDIVHGYHARHHSQKQNYLGQTSNIAHPNSYTIFRNRSVPNIITQDDISSEPPAMSSFSTCANRNIHTLPEPFNAYAGESIDEWLGQVPSVPRDSSGSVGALHQPQDTWDNYLGPISEPPSNNEGKYRIQPCCGVFCKCSPETCECDIDREDGYDCRRESLTPDSLSIFSLPDDPSFVTGTFDNVHAVSPIGDNDDQGTHGEGLMRSQSVGAIYPCPSSWDVRHFPGLPPIHPRNRSISLSLCASSPRSNHQFSSNLDGFGPTAGFGNQSFTSFSLPDFGDSLKPRFLSGMRNIWNQKTSSQPHDNWSRTS</sequence>
<dbReference type="GO" id="GO:0005634">
    <property type="term" value="C:nucleus"/>
    <property type="evidence" value="ECO:0007669"/>
    <property type="project" value="UniProtKB-SubCell"/>
</dbReference>
<dbReference type="FunFam" id="3.90.430.10:FF:000001">
    <property type="entry name" value="Copper fist DNA-binding protein"/>
    <property type="match status" value="1"/>
</dbReference>
<keyword evidence="2" id="KW-0479">Metal-binding</keyword>
<keyword evidence="4" id="KW-0186">Copper</keyword>
<dbReference type="SMART" id="SM00412">
    <property type="entry name" value="Cu_FIST"/>
    <property type="match status" value="1"/>
</dbReference>
<evidence type="ECO:0000256" key="7">
    <source>
        <dbReference type="ARBA" id="ARBA00023242"/>
    </source>
</evidence>
<proteinExistence type="predicted"/>
<evidence type="ECO:0000256" key="2">
    <source>
        <dbReference type="ARBA" id="ARBA00022723"/>
    </source>
</evidence>
<evidence type="ECO:0000259" key="8">
    <source>
        <dbReference type="PROSITE" id="PS50073"/>
    </source>
</evidence>
<dbReference type="GO" id="GO:0006878">
    <property type="term" value="P:intracellular copper ion homeostasis"/>
    <property type="evidence" value="ECO:0007669"/>
    <property type="project" value="TreeGrafter"/>
</dbReference>
<dbReference type="STRING" id="686832.A0A0C3BK17"/>
<keyword evidence="3" id="KW-0862">Zinc</keyword>
<dbReference type="GO" id="GO:0005507">
    <property type="term" value="F:copper ion binding"/>
    <property type="evidence" value="ECO:0007669"/>
    <property type="project" value="InterPro"/>
</dbReference>
<dbReference type="PANTHER" id="PTHR28088">
    <property type="entry name" value="TRANSCRIPTIONAL ACTIVATOR HAA1-RELATED"/>
    <property type="match status" value="1"/>
</dbReference>
<dbReference type="Gene3D" id="3.90.430.10">
    <property type="entry name" value="Copper fist DNA-binding domain"/>
    <property type="match status" value="1"/>
</dbReference>
<dbReference type="OrthoDB" id="5600085at2759"/>
<keyword evidence="10" id="KW-1185">Reference proteome</keyword>
<keyword evidence="5" id="KW-0805">Transcription regulation</keyword>
<dbReference type="HOGENOM" id="CLU_555537_0_0_1"/>
<dbReference type="AlphaFoldDB" id="A0A0C3BK17"/>
<protein>
    <recommendedName>
        <fullName evidence="8">Copper-fist domain-containing protein</fullName>
    </recommendedName>
</protein>
<reference evidence="10" key="2">
    <citation type="submission" date="2015-01" db="EMBL/GenBank/DDBJ databases">
        <title>Evolutionary Origins and Diversification of the Mycorrhizal Mutualists.</title>
        <authorList>
            <consortium name="DOE Joint Genome Institute"/>
            <consortium name="Mycorrhizal Genomics Consortium"/>
            <person name="Kohler A."/>
            <person name="Kuo A."/>
            <person name="Nagy L.G."/>
            <person name="Floudas D."/>
            <person name="Copeland A."/>
            <person name="Barry K.W."/>
            <person name="Cichocki N."/>
            <person name="Veneault-Fourrey C."/>
            <person name="LaButti K."/>
            <person name="Lindquist E.A."/>
            <person name="Lipzen A."/>
            <person name="Lundell T."/>
            <person name="Morin E."/>
            <person name="Murat C."/>
            <person name="Riley R."/>
            <person name="Ohm R."/>
            <person name="Sun H."/>
            <person name="Tunlid A."/>
            <person name="Henrissat B."/>
            <person name="Grigoriev I.V."/>
            <person name="Hibbett D.S."/>
            <person name="Martin F."/>
        </authorList>
    </citation>
    <scope>NUCLEOTIDE SEQUENCE [LARGE SCALE GENOMIC DNA]</scope>
    <source>
        <strain evidence="10">h7</strain>
    </source>
</reference>
<feature type="domain" description="Copper-fist" evidence="8">
    <location>
        <begin position="92"/>
        <end position="131"/>
    </location>
</feature>
<keyword evidence="6" id="KW-0804">Transcription</keyword>
<reference evidence="9 10" key="1">
    <citation type="submission" date="2014-04" db="EMBL/GenBank/DDBJ databases">
        <authorList>
            <consortium name="DOE Joint Genome Institute"/>
            <person name="Kuo A."/>
            <person name="Gay G."/>
            <person name="Dore J."/>
            <person name="Kohler A."/>
            <person name="Nagy L.G."/>
            <person name="Floudas D."/>
            <person name="Copeland A."/>
            <person name="Barry K.W."/>
            <person name="Cichocki N."/>
            <person name="Veneault-Fourrey C."/>
            <person name="LaButti K."/>
            <person name="Lindquist E.A."/>
            <person name="Lipzen A."/>
            <person name="Lundell T."/>
            <person name="Morin E."/>
            <person name="Murat C."/>
            <person name="Sun H."/>
            <person name="Tunlid A."/>
            <person name="Henrissat B."/>
            <person name="Grigoriev I.V."/>
            <person name="Hibbett D.S."/>
            <person name="Martin F."/>
            <person name="Nordberg H.P."/>
            <person name="Cantor M.N."/>
            <person name="Hua S.X."/>
        </authorList>
    </citation>
    <scope>NUCLEOTIDE SEQUENCE [LARGE SCALE GENOMIC DNA]</scope>
    <source>
        <strain evidence="10">h7</strain>
    </source>
</reference>
<dbReference type="PRINTS" id="PR00617">
    <property type="entry name" value="COPPERFIST"/>
</dbReference>
<dbReference type="GO" id="GO:0045944">
    <property type="term" value="P:positive regulation of transcription by RNA polymerase II"/>
    <property type="evidence" value="ECO:0007669"/>
    <property type="project" value="TreeGrafter"/>
</dbReference>
<dbReference type="PANTHER" id="PTHR28088:SF5">
    <property type="entry name" value="TRANSCRIPTIONAL ACTIVATOR HAA1-RELATED"/>
    <property type="match status" value="1"/>
</dbReference>
<evidence type="ECO:0000256" key="4">
    <source>
        <dbReference type="ARBA" id="ARBA00023008"/>
    </source>
</evidence>
<dbReference type="InterPro" id="IPR001083">
    <property type="entry name" value="Cu_fist_DNA-bd_dom"/>
</dbReference>
<dbReference type="InterPro" id="IPR036395">
    <property type="entry name" value="Cu_fist_DNA-bd_dom_sf"/>
</dbReference>
<dbReference type="GO" id="GO:0000978">
    <property type="term" value="F:RNA polymerase II cis-regulatory region sequence-specific DNA binding"/>
    <property type="evidence" value="ECO:0007669"/>
    <property type="project" value="TreeGrafter"/>
</dbReference>
<name>A0A0C3BK17_HEBCY</name>
<dbReference type="InterPro" id="IPR051763">
    <property type="entry name" value="Copper_Homeo_Regul"/>
</dbReference>
<accession>A0A0C3BK17</accession>
<dbReference type="GO" id="GO:0006879">
    <property type="term" value="P:intracellular iron ion homeostasis"/>
    <property type="evidence" value="ECO:0007669"/>
    <property type="project" value="TreeGrafter"/>
</dbReference>
<evidence type="ECO:0000313" key="9">
    <source>
        <dbReference type="EMBL" id="KIM37070.1"/>
    </source>
</evidence>
<dbReference type="EMBL" id="KN831800">
    <property type="protein sequence ID" value="KIM37070.1"/>
    <property type="molecule type" value="Genomic_DNA"/>
</dbReference>
<dbReference type="Proteomes" id="UP000053424">
    <property type="component" value="Unassembled WGS sequence"/>
</dbReference>
<keyword evidence="7" id="KW-0539">Nucleus</keyword>
<organism evidence="9 10">
    <name type="scientific">Hebeloma cylindrosporum</name>
    <dbReference type="NCBI Taxonomy" id="76867"/>
    <lineage>
        <taxon>Eukaryota</taxon>
        <taxon>Fungi</taxon>
        <taxon>Dikarya</taxon>
        <taxon>Basidiomycota</taxon>
        <taxon>Agaricomycotina</taxon>
        <taxon>Agaricomycetes</taxon>
        <taxon>Agaricomycetidae</taxon>
        <taxon>Agaricales</taxon>
        <taxon>Agaricineae</taxon>
        <taxon>Hymenogastraceae</taxon>
        <taxon>Hebeloma</taxon>
    </lineage>
</organism>
<evidence type="ECO:0000256" key="3">
    <source>
        <dbReference type="ARBA" id="ARBA00022833"/>
    </source>
</evidence>
<dbReference type="SUPFAM" id="SSF57879">
    <property type="entry name" value="Zinc domain conserved in yeast copper-regulated transcription factors"/>
    <property type="match status" value="1"/>
</dbReference>
<evidence type="ECO:0000313" key="10">
    <source>
        <dbReference type="Proteomes" id="UP000053424"/>
    </source>
</evidence>
<dbReference type="GO" id="GO:0000981">
    <property type="term" value="F:DNA-binding transcription factor activity, RNA polymerase II-specific"/>
    <property type="evidence" value="ECO:0007669"/>
    <property type="project" value="TreeGrafter"/>
</dbReference>
<dbReference type="Pfam" id="PF00649">
    <property type="entry name" value="Copper-fist"/>
    <property type="match status" value="1"/>
</dbReference>
<gene>
    <name evidence="9" type="ORF">M413DRAFT_13613</name>
</gene>
<evidence type="ECO:0000256" key="1">
    <source>
        <dbReference type="ARBA" id="ARBA00004123"/>
    </source>
</evidence>
<comment type="subcellular location">
    <subcellularLocation>
        <location evidence="1">Nucleus</location>
    </subcellularLocation>
</comment>
<dbReference type="PROSITE" id="PS50073">
    <property type="entry name" value="COPPER_FIST_2"/>
    <property type="match status" value="1"/>
</dbReference>
<evidence type="ECO:0000256" key="5">
    <source>
        <dbReference type="ARBA" id="ARBA00023015"/>
    </source>
</evidence>
<evidence type="ECO:0000256" key="6">
    <source>
        <dbReference type="ARBA" id="ARBA00023163"/>
    </source>
</evidence>